<evidence type="ECO:0000259" key="11">
    <source>
        <dbReference type="Pfam" id="PF01979"/>
    </source>
</evidence>
<feature type="binding site" evidence="9">
    <location>
        <begin position="17"/>
        <end position="19"/>
    </location>
    <ligand>
        <name>substrate</name>
    </ligand>
</feature>
<comment type="function">
    <text evidence="1 9">Catalyzes the reversible cyclization of carbamoyl aspartate to dihydroorotate.</text>
</comment>
<proteinExistence type="inferred from homology"/>
<feature type="modified residue" description="N6-carboxylysine" evidence="9">
    <location>
        <position position="101"/>
    </location>
</feature>
<comment type="subunit">
    <text evidence="9">Homodimer.</text>
</comment>
<dbReference type="AlphaFoldDB" id="A0A1X7CJQ6"/>
<dbReference type="Pfam" id="PF01979">
    <property type="entry name" value="Amidohydro_1"/>
    <property type="match status" value="1"/>
</dbReference>
<dbReference type="SUPFAM" id="SSF51556">
    <property type="entry name" value="Metallo-dependent hydrolases"/>
    <property type="match status" value="1"/>
</dbReference>
<dbReference type="CDD" id="cd01294">
    <property type="entry name" value="DHOase"/>
    <property type="match status" value="1"/>
</dbReference>
<dbReference type="Gene3D" id="3.20.20.140">
    <property type="entry name" value="Metal-dependent hydrolases"/>
    <property type="match status" value="1"/>
</dbReference>
<dbReference type="GO" id="GO:0044205">
    <property type="term" value="P:'de novo' UMP biosynthetic process"/>
    <property type="evidence" value="ECO:0007669"/>
    <property type="project" value="UniProtKB-UniRule"/>
</dbReference>
<dbReference type="GO" id="GO:0004151">
    <property type="term" value="F:dihydroorotase activity"/>
    <property type="evidence" value="ECO:0007669"/>
    <property type="project" value="UniProtKB-UniRule"/>
</dbReference>
<feature type="active site" evidence="9">
    <location>
        <position position="249"/>
    </location>
</feature>
<evidence type="ECO:0000256" key="3">
    <source>
        <dbReference type="ARBA" id="ARBA00005631"/>
    </source>
</evidence>
<dbReference type="PIRSF" id="PIRSF001237">
    <property type="entry name" value="DHOdimr"/>
    <property type="match status" value="1"/>
</dbReference>
<evidence type="ECO:0000256" key="1">
    <source>
        <dbReference type="ARBA" id="ARBA00002368"/>
    </source>
</evidence>
<evidence type="ECO:0000313" key="13">
    <source>
        <dbReference type="Proteomes" id="UP000192906"/>
    </source>
</evidence>
<dbReference type="HAMAP" id="MF_00219">
    <property type="entry name" value="PyrC_classII"/>
    <property type="match status" value="1"/>
</dbReference>
<dbReference type="NCBIfam" id="TIGR00856">
    <property type="entry name" value="pyrC_dimer"/>
    <property type="match status" value="1"/>
</dbReference>
<feature type="binding site" description="via carbamate group" evidence="9">
    <location>
        <position position="101"/>
    </location>
    <ligand>
        <name>Zn(2+)</name>
        <dbReference type="ChEBI" id="CHEBI:29105"/>
        <label>2</label>
    </ligand>
</feature>
<dbReference type="RefSeq" id="WP_085099071.1">
    <property type="nucleotide sequence ID" value="NZ_FWZU01000001.1"/>
</dbReference>
<evidence type="ECO:0000256" key="2">
    <source>
        <dbReference type="ARBA" id="ARBA00004880"/>
    </source>
</evidence>
<gene>
    <name evidence="9" type="primary">pyrC</name>
    <name evidence="12" type="ORF">SAMN06295933_0968</name>
</gene>
<evidence type="ECO:0000313" key="12">
    <source>
        <dbReference type="EMBL" id="SME97700.1"/>
    </source>
</evidence>
<evidence type="ECO:0000256" key="8">
    <source>
        <dbReference type="ARBA" id="ARBA00022975"/>
    </source>
</evidence>
<evidence type="ECO:0000256" key="10">
    <source>
        <dbReference type="RuleBase" id="RU003440"/>
    </source>
</evidence>
<dbReference type="EC" id="3.5.2.3" evidence="4 9"/>
<keyword evidence="13" id="KW-1185">Reference proteome</keyword>
<feature type="binding site" evidence="9">
    <location>
        <position position="43"/>
    </location>
    <ligand>
        <name>substrate</name>
    </ligand>
</feature>
<evidence type="ECO:0000256" key="7">
    <source>
        <dbReference type="ARBA" id="ARBA00022833"/>
    </source>
</evidence>
<comment type="similarity">
    <text evidence="3 9 10">Belongs to the metallo-dependent hydrolases superfamily. DHOase family. Class II DHOase subfamily.</text>
</comment>
<evidence type="ECO:0000256" key="9">
    <source>
        <dbReference type="HAMAP-Rule" id="MF_00219"/>
    </source>
</evidence>
<evidence type="ECO:0000256" key="6">
    <source>
        <dbReference type="ARBA" id="ARBA00022801"/>
    </source>
</evidence>
<name>A0A1X7CJQ6_9BACT</name>
<feature type="binding site" evidence="9">
    <location>
        <position position="253"/>
    </location>
    <ligand>
        <name>substrate</name>
    </ligand>
</feature>
<dbReference type="Proteomes" id="UP000192906">
    <property type="component" value="Unassembled WGS sequence"/>
</dbReference>
<dbReference type="UniPathway" id="UPA00070">
    <property type="reaction ID" value="UER00117"/>
</dbReference>
<comment type="catalytic activity">
    <reaction evidence="9 10">
        <text>(S)-dihydroorotate + H2O = N-carbamoyl-L-aspartate + H(+)</text>
        <dbReference type="Rhea" id="RHEA:24296"/>
        <dbReference type="ChEBI" id="CHEBI:15377"/>
        <dbReference type="ChEBI" id="CHEBI:15378"/>
        <dbReference type="ChEBI" id="CHEBI:30864"/>
        <dbReference type="ChEBI" id="CHEBI:32814"/>
        <dbReference type="EC" id="3.5.2.3"/>
    </reaction>
</comment>
<feature type="binding site" evidence="9">
    <location>
        <position position="138"/>
    </location>
    <ligand>
        <name>substrate</name>
    </ligand>
</feature>
<feature type="binding site" evidence="9">
    <location>
        <position position="265"/>
    </location>
    <ligand>
        <name>substrate</name>
    </ligand>
</feature>
<keyword evidence="7 9" id="KW-0862">Zinc</keyword>
<feature type="binding site" description="via carbamate group" evidence="9">
    <location>
        <position position="101"/>
    </location>
    <ligand>
        <name>Zn(2+)</name>
        <dbReference type="ChEBI" id="CHEBI:29105"/>
        <label>1</label>
    </ligand>
</feature>
<accession>A0A1X7CJQ6</accession>
<dbReference type="GO" id="GO:0005829">
    <property type="term" value="C:cytosol"/>
    <property type="evidence" value="ECO:0007669"/>
    <property type="project" value="TreeGrafter"/>
</dbReference>
<comment type="pathway">
    <text evidence="2 9 10">Pyrimidine metabolism; UMP biosynthesis via de novo pathway; (S)-dihydroorotate from bicarbonate: step 3/3.</text>
</comment>
<comment type="cofactor">
    <cofactor evidence="9 10">
        <name>Zn(2+)</name>
        <dbReference type="ChEBI" id="CHEBI:29105"/>
    </cofactor>
    <text evidence="9 10">Binds 2 Zn(2+) ions per subunit.</text>
</comment>
<organism evidence="12 13">
    <name type="scientific">Desulfovibrio gilichinskyi</name>
    <dbReference type="NCBI Taxonomy" id="1519643"/>
    <lineage>
        <taxon>Bacteria</taxon>
        <taxon>Pseudomonadati</taxon>
        <taxon>Thermodesulfobacteriota</taxon>
        <taxon>Desulfovibrionia</taxon>
        <taxon>Desulfovibrionales</taxon>
        <taxon>Desulfovibrionaceae</taxon>
        <taxon>Desulfovibrio</taxon>
    </lineage>
</organism>
<dbReference type="InterPro" id="IPR004721">
    <property type="entry name" value="DHOdimr"/>
</dbReference>
<feature type="binding site" evidence="9">
    <location>
        <position position="138"/>
    </location>
    <ligand>
        <name>Zn(2+)</name>
        <dbReference type="ChEBI" id="CHEBI:29105"/>
        <label>2</label>
    </ligand>
</feature>
<dbReference type="GO" id="GO:0008270">
    <property type="term" value="F:zinc ion binding"/>
    <property type="evidence" value="ECO:0007669"/>
    <property type="project" value="UniProtKB-UniRule"/>
</dbReference>
<sequence length="348" mass="38691">MNTDEITIIRPDDWHLHLRDGDMLAAVLPYSAKIYGRALVMPNLTPPVTTVATAEEYRRRIIAARPEGSRFEPLMTCYLTDTTDPDDIREACAVKAFNAVKLFPAGATTNSESGVTSIKKVYPVLEVMQELKLPLSVHGEVVDPDVDIFDREAVFIDKVLKPLRKDFPELKIIFEHLTCKTAVDYVIEEDEFTVATITPHHLVLTRNDLFKGGMNPYMYCLPVAKTFDDRAALRDAATSGNEKFFLGTDSAPHPCSKKEKAGAAAGIFNAPTSIGYVTQIFEGNNALEKLEGFTSIYGARFYGLSPNGSTITLAKRDIPVSMDWLFKAGENTVKIFNPDTPLYWELVD</sequence>
<dbReference type="PANTHER" id="PTHR43137:SF1">
    <property type="entry name" value="DIHYDROOROTASE"/>
    <property type="match status" value="1"/>
</dbReference>
<dbReference type="STRING" id="1519643.SAMN06295933_0968"/>
<dbReference type="GO" id="GO:0006207">
    <property type="term" value="P:'de novo' pyrimidine nucleobase biosynthetic process"/>
    <property type="evidence" value="ECO:0007669"/>
    <property type="project" value="TreeGrafter"/>
</dbReference>
<keyword evidence="5 9" id="KW-0479">Metal-binding</keyword>
<feature type="domain" description="Amidohydrolase-related" evidence="11">
    <location>
        <begin position="13"/>
        <end position="311"/>
    </location>
</feature>
<evidence type="ECO:0000256" key="5">
    <source>
        <dbReference type="ARBA" id="ARBA00022723"/>
    </source>
</evidence>
<dbReference type="EMBL" id="FWZU01000001">
    <property type="protein sequence ID" value="SME97700.1"/>
    <property type="molecule type" value="Genomic_DNA"/>
</dbReference>
<protein>
    <recommendedName>
        <fullName evidence="4 9">Dihydroorotase</fullName>
        <shortName evidence="9">DHOase</shortName>
        <ecNumber evidence="4 9">3.5.2.3</ecNumber>
    </recommendedName>
</protein>
<feature type="binding site" evidence="9">
    <location>
        <position position="221"/>
    </location>
    <ligand>
        <name>substrate</name>
    </ligand>
</feature>
<dbReference type="PANTHER" id="PTHR43137">
    <property type="entry name" value="DIHYDROOROTASE"/>
    <property type="match status" value="1"/>
</dbReference>
<feature type="binding site" evidence="9">
    <location>
        <position position="249"/>
    </location>
    <ligand>
        <name>Zn(2+)</name>
        <dbReference type="ChEBI" id="CHEBI:29105"/>
        <label>1</label>
    </ligand>
</feature>
<dbReference type="InterPro" id="IPR002195">
    <property type="entry name" value="Dihydroorotase_CS"/>
</dbReference>
<dbReference type="InterPro" id="IPR032466">
    <property type="entry name" value="Metal_Hydrolase"/>
</dbReference>
<dbReference type="OrthoDB" id="9808095at2"/>
<dbReference type="PROSITE" id="PS00483">
    <property type="entry name" value="DIHYDROOROTASE_2"/>
    <property type="match status" value="1"/>
</dbReference>
<dbReference type="InterPro" id="IPR006680">
    <property type="entry name" value="Amidohydro-rel"/>
</dbReference>
<dbReference type="PROSITE" id="PS00482">
    <property type="entry name" value="DIHYDROOROTASE_1"/>
    <property type="match status" value="1"/>
</dbReference>
<keyword evidence="6 9" id="KW-0378">Hydrolase</keyword>
<feature type="binding site" evidence="9">
    <location>
        <position position="17"/>
    </location>
    <ligand>
        <name>Zn(2+)</name>
        <dbReference type="ChEBI" id="CHEBI:29105"/>
        <label>1</label>
    </ligand>
</feature>
<reference evidence="13" key="1">
    <citation type="submission" date="2017-04" db="EMBL/GenBank/DDBJ databases">
        <authorList>
            <person name="Varghese N."/>
            <person name="Submissions S."/>
        </authorList>
    </citation>
    <scope>NUCLEOTIDE SEQUENCE [LARGE SCALE GENOMIC DNA]</scope>
    <source>
        <strain evidence="13">K3S</strain>
    </source>
</reference>
<feature type="binding site" evidence="9">
    <location>
        <position position="15"/>
    </location>
    <ligand>
        <name>Zn(2+)</name>
        <dbReference type="ChEBI" id="CHEBI:29105"/>
        <label>1</label>
    </ligand>
</feature>
<keyword evidence="8 9" id="KW-0665">Pyrimidine biosynthesis</keyword>
<evidence type="ECO:0000256" key="4">
    <source>
        <dbReference type="ARBA" id="ARBA00012860"/>
    </source>
</evidence>
<feature type="binding site" evidence="9">
    <location>
        <position position="176"/>
    </location>
    <ligand>
        <name>Zn(2+)</name>
        <dbReference type="ChEBI" id="CHEBI:29105"/>
        <label>2</label>
    </ligand>
</feature>